<dbReference type="InterPro" id="IPR050913">
    <property type="entry name" value="AP2/ERF_ERF"/>
</dbReference>
<evidence type="ECO:0000259" key="7">
    <source>
        <dbReference type="PROSITE" id="PS51032"/>
    </source>
</evidence>
<reference evidence="8" key="1">
    <citation type="submission" date="2023-03" db="EMBL/GenBank/DDBJ databases">
        <authorList>
            <person name="Julca I."/>
        </authorList>
    </citation>
    <scope>NUCLEOTIDE SEQUENCE</scope>
</reference>
<keyword evidence="3" id="KW-0238">DNA-binding</keyword>
<comment type="subcellular location">
    <subcellularLocation>
        <location evidence="1">Nucleus</location>
    </subcellularLocation>
</comment>
<feature type="domain" description="AP2/ERF" evidence="7">
    <location>
        <begin position="80"/>
        <end position="143"/>
    </location>
</feature>
<dbReference type="GO" id="GO:0003677">
    <property type="term" value="F:DNA binding"/>
    <property type="evidence" value="ECO:0007669"/>
    <property type="project" value="UniProtKB-KW"/>
</dbReference>
<dbReference type="PROSITE" id="PS51032">
    <property type="entry name" value="AP2_ERF"/>
    <property type="match status" value="1"/>
</dbReference>
<dbReference type="PANTHER" id="PTHR31194:SF225">
    <property type="entry name" value="AP2 DOMAIN CLASS TRANSCRIPTION FACTOR"/>
    <property type="match status" value="1"/>
</dbReference>
<dbReference type="CDD" id="cd00018">
    <property type="entry name" value="AP2"/>
    <property type="match status" value="1"/>
</dbReference>
<name>A0AAV1DQM4_OLDCO</name>
<evidence type="ECO:0000256" key="2">
    <source>
        <dbReference type="ARBA" id="ARBA00023015"/>
    </source>
</evidence>
<dbReference type="GO" id="GO:0005634">
    <property type="term" value="C:nucleus"/>
    <property type="evidence" value="ECO:0007669"/>
    <property type="project" value="UniProtKB-SubCell"/>
</dbReference>
<dbReference type="AlphaFoldDB" id="A0AAV1DQM4"/>
<keyword evidence="4" id="KW-0804">Transcription</keyword>
<dbReference type="SMART" id="SM00380">
    <property type="entry name" value="AP2"/>
    <property type="match status" value="1"/>
</dbReference>
<dbReference type="GO" id="GO:0003700">
    <property type="term" value="F:DNA-binding transcription factor activity"/>
    <property type="evidence" value="ECO:0007669"/>
    <property type="project" value="InterPro"/>
</dbReference>
<dbReference type="PANTHER" id="PTHR31194">
    <property type="entry name" value="SHN SHINE , DNA BINDING / TRANSCRIPTION FACTOR"/>
    <property type="match status" value="1"/>
</dbReference>
<evidence type="ECO:0000313" key="8">
    <source>
        <dbReference type="EMBL" id="CAI9110165.1"/>
    </source>
</evidence>
<accession>A0AAV1DQM4</accession>
<proteinExistence type="predicted"/>
<feature type="compositionally biased region" description="Polar residues" evidence="6">
    <location>
        <begin position="172"/>
        <end position="185"/>
    </location>
</feature>
<keyword evidence="5" id="KW-0539">Nucleus</keyword>
<dbReference type="Proteomes" id="UP001161247">
    <property type="component" value="Chromosome 6"/>
</dbReference>
<evidence type="ECO:0000256" key="4">
    <source>
        <dbReference type="ARBA" id="ARBA00023163"/>
    </source>
</evidence>
<keyword evidence="2" id="KW-0805">Transcription regulation</keyword>
<feature type="region of interest" description="Disordered" evidence="6">
    <location>
        <begin position="161"/>
        <end position="204"/>
    </location>
</feature>
<dbReference type="InterPro" id="IPR001471">
    <property type="entry name" value="AP2/ERF_dom"/>
</dbReference>
<evidence type="ECO:0000256" key="6">
    <source>
        <dbReference type="SAM" id="MobiDB-lite"/>
    </source>
</evidence>
<evidence type="ECO:0000256" key="1">
    <source>
        <dbReference type="ARBA" id="ARBA00004123"/>
    </source>
</evidence>
<dbReference type="SUPFAM" id="SSF54171">
    <property type="entry name" value="DNA-binding domain"/>
    <property type="match status" value="1"/>
</dbReference>
<evidence type="ECO:0000256" key="3">
    <source>
        <dbReference type="ARBA" id="ARBA00023125"/>
    </source>
</evidence>
<dbReference type="InterPro" id="IPR036955">
    <property type="entry name" value="AP2/ERF_dom_sf"/>
</dbReference>
<protein>
    <submittedName>
        <fullName evidence="8">OLC1v1010144C1</fullName>
    </submittedName>
</protein>
<gene>
    <name evidence="8" type="ORF">OLC1_LOCUS17884</name>
</gene>
<feature type="region of interest" description="Disordered" evidence="6">
    <location>
        <begin position="24"/>
        <end position="98"/>
    </location>
</feature>
<keyword evidence="9" id="KW-1185">Reference proteome</keyword>
<organism evidence="8 9">
    <name type="scientific">Oldenlandia corymbosa var. corymbosa</name>
    <dbReference type="NCBI Taxonomy" id="529605"/>
    <lineage>
        <taxon>Eukaryota</taxon>
        <taxon>Viridiplantae</taxon>
        <taxon>Streptophyta</taxon>
        <taxon>Embryophyta</taxon>
        <taxon>Tracheophyta</taxon>
        <taxon>Spermatophyta</taxon>
        <taxon>Magnoliopsida</taxon>
        <taxon>eudicotyledons</taxon>
        <taxon>Gunneridae</taxon>
        <taxon>Pentapetalae</taxon>
        <taxon>asterids</taxon>
        <taxon>lamiids</taxon>
        <taxon>Gentianales</taxon>
        <taxon>Rubiaceae</taxon>
        <taxon>Rubioideae</taxon>
        <taxon>Spermacoceae</taxon>
        <taxon>Hedyotis-Oldenlandia complex</taxon>
        <taxon>Oldenlandia</taxon>
    </lineage>
</organism>
<evidence type="ECO:0000313" key="9">
    <source>
        <dbReference type="Proteomes" id="UP001161247"/>
    </source>
</evidence>
<dbReference type="PRINTS" id="PR00367">
    <property type="entry name" value="ETHRSPELEMNT"/>
</dbReference>
<dbReference type="InterPro" id="IPR016177">
    <property type="entry name" value="DNA-bd_dom_sf"/>
</dbReference>
<dbReference type="Gene3D" id="3.30.730.10">
    <property type="entry name" value="AP2/ERF domain"/>
    <property type="match status" value="1"/>
</dbReference>
<dbReference type="EMBL" id="OX459123">
    <property type="protein sequence ID" value="CAI9110165.1"/>
    <property type="molecule type" value="Genomic_DNA"/>
</dbReference>
<evidence type="ECO:0000256" key="5">
    <source>
        <dbReference type="ARBA" id="ARBA00023242"/>
    </source>
</evidence>
<sequence length="224" mass="25205">MEGRLENSKFLSLEEEQDRMVSALKHILSGSDNEGGTDSAATASSSAPISTGLPDFNTKEPLMKRKKNKKKKKKKKSGKMYRGVRERQSSSQGTRWVAEIWDPNRGKRQWLGTFSTAEEAARSFDRKHIEYRGDDAFPYTNYPLEDYPEELLRARQRIKNIHPNPENADPGPSQQHISESENAAPTDSGGMISTMEDVDTVDPYGLVDDDTLAELLDLVSLFDH</sequence>
<feature type="compositionally biased region" description="Basic residues" evidence="6">
    <location>
        <begin position="64"/>
        <end position="79"/>
    </location>
</feature>